<keyword evidence="2" id="KW-1185">Reference proteome</keyword>
<dbReference type="EMBL" id="KV417543">
    <property type="protein sequence ID" value="KZP21912.1"/>
    <property type="molecule type" value="Genomic_DNA"/>
</dbReference>
<dbReference type="Proteomes" id="UP000076532">
    <property type="component" value="Unassembled WGS sequence"/>
</dbReference>
<gene>
    <name evidence="1" type="ORF">FIBSPDRAFT_953253</name>
</gene>
<evidence type="ECO:0000313" key="2">
    <source>
        <dbReference type="Proteomes" id="UP000076532"/>
    </source>
</evidence>
<dbReference type="AlphaFoldDB" id="A0A166KHI9"/>
<proteinExistence type="predicted"/>
<protein>
    <submittedName>
        <fullName evidence="1">Uncharacterized protein</fullName>
    </submittedName>
</protein>
<sequence>MLLFRPTFIIAQFITCFAFVCMFARTVSAIPTPQFGFSWRHTLEAKLPMNKAISASESASASATSTLAEADINSSALVSAPAAAVTATQSSAPYDPGDTSAQAQASGATSLARLGAAQVSMGAAAFVLVYFVA</sequence>
<name>A0A166KHI9_9AGAM</name>
<reference evidence="1 2" key="1">
    <citation type="journal article" date="2016" name="Mol. Biol. Evol.">
        <title>Comparative Genomics of Early-Diverging Mushroom-Forming Fungi Provides Insights into the Origins of Lignocellulose Decay Capabilities.</title>
        <authorList>
            <person name="Nagy L.G."/>
            <person name="Riley R."/>
            <person name="Tritt A."/>
            <person name="Adam C."/>
            <person name="Daum C."/>
            <person name="Floudas D."/>
            <person name="Sun H."/>
            <person name="Yadav J.S."/>
            <person name="Pangilinan J."/>
            <person name="Larsson K.H."/>
            <person name="Matsuura K."/>
            <person name="Barry K."/>
            <person name="Labutti K."/>
            <person name="Kuo R."/>
            <person name="Ohm R.A."/>
            <person name="Bhattacharya S.S."/>
            <person name="Shirouzu T."/>
            <person name="Yoshinaga Y."/>
            <person name="Martin F.M."/>
            <person name="Grigoriev I.V."/>
            <person name="Hibbett D.S."/>
        </authorList>
    </citation>
    <scope>NUCLEOTIDE SEQUENCE [LARGE SCALE GENOMIC DNA]</scope>
    <source>
        <strain evidence="1 2">CBS 109695</strain>
    </source>
</reference>
<accession>A0A166KHI9</accession>
<organism evidence="1 2">
    <name type="scientific">Athelia psychrophila</name>
    <dbReference type="NCBI Taxonomy" id="1759441"/>
    <lineage>
        <taxon>Eukaryota</taxon>
        <taxon>Fungi</taxon>
        <taxon>Dikarya</taxon>
        <taxon>Basidiomycota</taxon>
        <taxon>Agaricomycotina</taxon>
        <taxon>Agaricomycetes</taxon>
        <taxon>Agaricomycetidae</taxon>
        <taxon>Atheliales</taxon>
        <taxon>Atheliaceae</taxon>
        <taxon>Athelia</taxon>
    </lineage>
</organism>
<evidence type="ECO:0000313" key="1">
    <source>
        <dbReference type="EMBL" id="KZP21912.1"/>
    </source>
</evidence>